<sequence length="74" mass="8709">SNPFMEIIGLKDFWENCQRNDSAWQAPDDLFWICGKRAYTESPRKWMGVCTIGIIQPACFLLPKAWWKQVVFII</sequence>
<protein>
    <submittedName>
        <fullName evidence="1">ENR1 protein</fullName>
    </submittedName>
</protein>
<dbReference type="OrthoDB" id="9950230at2759"/>
<proteinExistence type="predicted"/>
<accession>A0A852ITH8</accession>
<feature type="non-terminal residue" evidence="1">
    <location>
        <position position="74"/>
    </location>
</feature>
<feature type="non-terminal residue" evidence="1">
    <location>
        <position position="1"/>
    </location>
</feature>
<keyword evidence="2" id="KW-1185">Reference proteome</keyword>
<reference evidence="1" key="1">
    <citation type="submission" date="2020-02" db="EMBL/GenBank/DDBJ databases">
        <title>Bird 10,000 Genomes (B10K) Project - Family phase.</title>
        <authorList>
            <person name="Zhang G."/>
        </authorList>
    </citation>
    <scope>NUCLEOTIDE SEQUENCE</scope>
    <source>
        <strain evidence="1">B10K-DU-002-37</strain>
        <tissue evidence="1">Muscle</tissue>
    </source>
</reference>
<dbReference type="AlphaFoldDB" id="A0A852ITH8"/>
<dbReference type="EMBL" id="WAAF01011458">
    <property type="protein sequence ID" value="NXX45251.1"/>
    <property type="molecule type" value="Genomic_DNA"/>
</dbReference>
<dbReference type="Proteomes" id="UP000627253">
    <property type="component" value="Unassembled WGS sequence"/>
</dbReference>
<organism evidence="1 2">
    <name type="scientific">Tricholaema leucomelas</name>
    <name type="common">pied barbet</name>
    <dbReference type="NCBI Taxonomy" id="240729"/>
    <lineage>
        <taxon>Eukaryota</taxon>
        <taxon>Metazoa</taxon>
        <taxon>Chordata</taxon>
        <taxon>Craniata</taxon>
        <taxon>Vertebrata</taxon>
        <taxon>Euteleostomi</taxon>
        <taxon>Archelosauria</taxon>
        <taxon>Archosauria</taxon>
        <taxon>Dinosauria</taxon>
        <taxon>Saurischia</taxon>
        <taxon>Theropoda</taxon>
        <taxon>Coelurosauria</taxon>
        <taxon>Aves</taxon>
        <taxon>Neognathae</taxon>
        <taxon>Neoaves</taxon>
        <taxon>Telluraves</taxon>
        <taxon>Coraciimorphae</taxon>
        <taxon>Piciformes</taxon>
        <taxon>Lybiidae</taxon>
        <taxon>Tricholaema lacrymosa</taxon>
    </lineage>
</organism>
<evidence type="ECO:0000313" key="2">
    <source>
        <dbReference type="Proteomes" id="UP000627253"/>
    </source>
</evidence>
<gene>
    <name evidence="1" type="primary">Erv31_1</name>
    <name evidence="1" type="ORF">TRILEU_R15676</name>
</gene>
<evidence type="ECO:0000313" key="1">
    <source>
        <dbReference type="EMBL" id="NXX45251.1"/>
    </source>
</evidence>
<comment type="caution">
    <text evidence="1">The sequence shown here is derived from an EMBL/GenBank/DDBJ whole genome shotgun (WGS) entry which is preliminary data.</text>
</comment>
<name>A0A852ITH8_9PICI</name>